<dbReference type="OrthoDB" id="3063971at2759"/>
<dbReference type="EMBL" id="ML769495">
    <property type="protein sequence ID" value="KAE9397554.1"/>
    <property type="molecule type" value="Genomic_DNA"/>
</dbReference>
<dbReference type="AlphaFoldDB" id="A0A6A4HKH4"/>
<evidence type="ECO:0000313" key="2">
    <source>
        <dbReference type="Proteomes" id="UP000799118"/>
    </source>
</evidence>
<keyword evidence="2" id="KW-1185">Reference proteome</keyword>
<gene>
    <name evidence="1" type="ORF">BT96DRAFT_823133</name>
</gene>
<reference evidence="1" key="1">
    <citation type="journal article" date="2019" name="Environ. Microbiol.">
        <title>Fungal ecological strategies reflected in gene transcription - a case study of two litter decomposers.</title>
        <authorList>
            <person name="Barbi F."/>
            <person name="Kohler A."/>
            <person name="Barry K."/>
            <person name="Baskaran P."/>
            <person name="Daum C."/>
            <person name="Fauchery L."/>
            <person name="Ihrmark K."/>
            <person name="Kuo A."/>
            <person name="LaButti K."/>
            <person name="Lipzen A."/>
            <person name="Morin E."/>
            <person name="Grigoriev I.V."/>
            <person name="Henrissat B."/>
            <person name="Lindahl B."/>
            <person name="Martin F."/>
        </authorList>
    </citation>
    <scope>NUCLEOTIDE SEQUENCE</scope>
    <source>
        <strain evidence="1">JB14</strain>
    </source>
</reference>
<dbReference type="Proteomes" id="UP000799118">
    <property type="component" value="Unassembled WGS sequence"/>
</dbReference>
<organism evidence="1 2">
    <name type="scientific">Gymnopus androsaceus JB14</name>
    <dbReference type="NCBI Taxonomy" id="1447944"/>
    <lineage>
        <taxon>Eukaryota</taxon>
        <taxon>Fungi</taxon>
        <taxon>Dikarya</taxon>
        <taxon>Basidiomycota</taxon>
        <taxon>Agaricomycotina</taxon>
        <taxon>Agaricomycetes</taxon>
        <taxon>Agaricomycetidae</taxon>
        <taxon>Agaricales</taxon>
        <taxon>Marasmiineae</taxon>
        <taxon>Omphalotaceae</taxon>
        <taxon>Gymnopus</taxon>
    </lineage>
</organism>
<accession>A0A6A4HKH4</accession>
<proteinExistence type="predicted"/>
<feature type="non-terminal residue" evidence="1">
    <location>
        <position position="141"/>
    </location>
</feature>
<name>A0A6A4HKH4_9AGAR</name>
<evidence type="ECO:0000313" key="1">
    <source>
        <dbReference type="EMBL" id="KAE9397554.1"/>
    </source>
</evidence>
<sequence length="141" mass="16171">MGSEAPAPDLSWNITQSPFASVMQTNYVPSAEDLIRLDDLLAEPRLQLTQLESEVARVQNMLETLLRKRDNVKTYVEAHRALMSPLRRLPGETLSEIFIRCLPEDRHAVRDIAEVPLLLTTVSREWRRTAIGTPELWRSLH</sequence>
<protein>
    <submittedName>
        <fullName evidence="1">Uncharacterized protein</fullName>
    </submittedName>
</protein>